<keyword evidence="3" id="KW-1185">Reference proteome</keyword>
<dbReference type="RefSeq" id="WP_131839154.1">
    <property type="nucleotide sequence ID" value="NZ_SLWB01000006.1"/>
</dbReference>
<keyword evidence="1" id="KW-0732">Signal</keyword>
<dbReference type="Proteomes" id="UP000294830">
    <property type="component" value="Unassembled WGS sequence"/>
</dbReference>
<dbReference type="EMBL" id="SLWB01000006">
    <property type="protein sequence ID" value="TCN68578.1"/>
    <property type="molecule type" value="Genomic_DNA"/>
</dbReference>
<reference evidence="2 3" key="1">
    <citation type="submission" date="2019-03" db="EMBL/GenBank/DDBJ databases">
        <title>Genomic Encyclopedia of Archaeal and Bacterial Type Strains, Phase II (KMG-II): from individual species to whole genera.</title>
        <authorList>
            <person name="Goeker M."/>
        </authorList>
    </citation>
    <scope>NUCLEOTIDE SEQUENCE [LARGE SCALE GENOMIC DNA]</scope>
    <source>
        <strain evidence="2 3">RL-C</strain>
    </source>
</reference>
<sequence length="237" mass="27078">MKTISLSVAMLACILCTTSCNNDESYPQTLQKASFVEGTTRMFTNKGEVFDTSIINGYIRRFQDDIYMIFKERPSLDDNIMEYNSCSYTITIVSKSQATILYNDGKKQTYKLQRQNGALYFVKDTLETTSFLFDKEWLKFKPIVVKTEPAILGSTKTSFNPTVFAYETNGEIQFPIVSCIVKNIPTINLSQGFSGWYLRQNNSISEEYLAKIASRTTAVDTIAFKESRIVFREIENK</sequence>
<evidence type="ECO:0000313" key="2">
    <source>
        <dbReference type="EMBL" id="TCN68578.1"/>
    </source>
</evidence>
<protein>
    <submittedName>
        <fullName evidence="2">Uncharacterized protein</fullName>
    </submittedName>
</protein>
<name>A0A4R2EHW6_9BACT</name>
<organism evidence="2 3">
    <name type="scientific">Acetobacteroides hydrogenigenes</name>
    <dbReference type="NCBI Taxonomy" id="979970"/>
    <lineage>
        <taxon>Bacteria</taxon>
        <taxon>Pseudomonadati</taxon>
        <taxon>Bacteroidota</taxon>
        <taxon>Bacteroidia</taxon>
        <taxon>Bacteroidales</taxon>
        <taxon>Rikenellaceae</taxon>
        <taxon>Acetobacteroides</taxon>
    </lineage>
</organism>
<dbReference type="AlphaFoldDB" id="A0A4R2EHW6"/>
<evidence type="ECO:0000256" key="1">
    <source>
        <dbReference type="SAM" id="SignalP"/>
    </source>
</evidence>
<evidence type="ECO:0000313" key="3">
    <source>
        <dbReference type="Proteomes" id="UP000294830"/>
    </source>
</evidence>
<comment type="caution">
    <text evidence="2">The sequence shown here is derived from an EMBL/GenBank/DDBJ whole genome shotgun (WGS) entry which is preliminary data.</text>
</comment>
<accession>A0A4R2EHW6</accession>
<gene>
    <name evidence="2" type="ORF">CLV25_106160</name>
</gene>
<proteinExistence type="predicted"/>
<feature type="chain" id="PRO_5020214410" evidence="1">
    <location>
        <begin position="22"/>
        <end position="237"/>
    </location>
</feature>
<feature type="signal peptide" evidence="1">
    <location>
        <begin position="1"/>
        <end position="21"/>
    </location>
</feature>